<dbReference type="Proteomes" id="UP001168990">
    <property type="component" value="Unassembled WGS sequence"/>
</dbReference>
<protein>
    <recommendedName>
        <fullName evidence="2">Decapping nuclease</fullName>
        <ecNumber evidence="2">3.6.1.-</ecNumber>
    </recommendedName>
</protein>
<dbReference type="GO" id="GO:0000166">
    <property type="term" value="F:nucleotide binding"/>
    <property type="evidence" value="ECO:0007669"/>
    <property type="project" value="UniProtKB-KW"/>
</dbReference>
<dbReference type="GO" id="GO:0110155">
    <property type="term" value="P:NAD-cap decapping"/>
    <property type="evidence" value="ECO:0007669"/>
    <property type="project" value="TreeGrafter"/>
</dbReference>
<dbReference type="GO" id="GO:0003723">
    <property type="term" value="F:RNA binding"/>
    <property type="evidence" value="ECO:0007669"/>
    <property type="project" value="UniProtKB-KW"/>
</dbReference>
<sequence length="375" mass="44057">MTLYLNNKLWGKNFPYVSKPKVIGYYSVDTNRQLHFDSSQLKYYYPPTDEKINFDLNDGIHSVHRKPASADNEKIDHILQWIKQKIPPFSDNNKWLSADFVCLRGLLTKIMKTPYDEKEGWIICAVKFRGTIYLCAFDTDADKYEKSNRTMKDLTFMSWGFKFEQYIVSDAPGKQPNTNQPVDEAAEFCCVFETRLANSRILYGAEMDGIKCDKLLVDPLPLQELKFFELKTSRIVEQPRQLISMKRFKFLKWWCQSFLVGIEDILCGFRDDKGMVRKVENYNVQNLARISLEYWSAANAMNFCDAFLQHVSKIVTRNYDECVYKFERKPFGDIIMTELSPSPEYSFLPQWYIQLTYLIGLGLFTLDQNFSWNKI</sequence>
<reference evidence="4" key="1">
    <citation type="journal article" date="2023" name="bioRxiv">
        <title>Scaffold-level genome assemblies of two parasitoid biocontrol wasps reveal the parthenogenesis mechanism and an associated novel virus.</title>
        <authorList>
            <person name="Inwood S."/>
            <person name="Skelly J."/>
            <person name="Guhlin J."/>
            <person name="Harrop T."/>
            <person name="Goldson S."/>
            <person name="Dearden P."/>
        </authorList>
    </citation>
    <scope>NUCLEOTIDE SEQUENCE</scope>
    <source>
        <strain evidence="4">Irish</strain>
        <tissue evidence="4">Whole body</tissue>
    </source>
</reference>
<dbReference type="PANTHER" id="PTHR12395:SF9">
    <property type="entry name" value="DECAPPING AND EXORIBONUCLEASE PROTEIN"/>
    <property type="match status" value="1"/>
</dbReference>
<gene>
    <name evidence="4" type="ORF">PV328_006804</name>
</gene>
<dbReference type="InterPro" id="IPR039039">
    <property type="entry name" value="RAI1-like_fam"/>
</dbReference>
<keyword evidence="2" id="KW-0694">RNA-binding</keyword>
<accession>A0AA39FQ82</accession>
<dbReference type="EMBL" id="JAQQBS010000002">
    <property type="protein sequence ID" value="KAK0173638.1"/>
    <property type="molecule type" value="Genomic_DNA"/>
</dbReference>
<name>A0AA39FQ82_9HYME</name>
<dbReference type="InterPro" id="IPR013961">
    <property type="entry name" value="RAI1"/>
</dbReference>
<dbReference type="GO" id="GO:0034353">
    <property type="term" value="F:mRNA 5'-diphosphatase activity"/>
    <property type="evidence" value="ECO:0007669"/>
    <property type="project" value="TreeGrafter"/>
</dbReference>
<evidence type="ECO:0000259" key="3">
    <source>
        <dbReference type="Pfam" id="PF08652"/>
    </source>
</evidence>
<keyword evidence="2" id="KW-0479">Metal-binding</keyword>
<keyword evidence="2" id="KW-0378">Hydrolase</keyword>
<dbReference type="GO" id="GO:0046872">
    <property type="term" value="F:metal ion binding"/>
    <property type="evidence" value="ECO:0007669"/>
    <property type="project" value="UniProtKB-KW"/>
</dbReference>
<comment type="function">
    <text evidence="2">Decapping enzyme for NAD-capped RNAs: specifically hydrolyzes the nicotinamide adenine dinucleotide (NAD) cap from a subset of RNAs by removing the entire NAD moiety from the 5'-end of an NAD-capped RNA.</text>
</comment>
<keyword evidence="2" id="KW-0547">Nucleotide-binding</keyword>
<proteinExistence type="inferred from homology"/>
<dbReference type="GO" id="GO:0005829">
    <property type="term" value="C:cytosol"/>
    <property type="evidence" value="ECO:0007669"/>
    <property type="project" value="TreeGrafter"/>
</dbReference>
<comment type="similarity">
    <text evidence="1 2">Belongs to the DXO/Dom3Z family.</text>
</comment>
<evidence type="ECO:0000313" key="5">
    <source>
        <dbReference type="Proteomes" id="UP001168990"/>
    </source>
</evidence>
<dbReference type="EC" id="3.6.1.-" evidence="2"/>
<dbReference type="Pfam" id="PF08652">
    <property type="entry name" value="RAI1"/>
    <property type="match status" value="1"/>
</dbReference>
<feature type="domain" description="RAI1-like" evidence="3">
    <location>
        <begin position="19"/>
        <end position="352"/>
    </location>
</feature>
<comment type="cofactor">
    <cofactor evidence="2">
        <name>a divalent metal cation</name>
        <dbReference type="ChEBI" id="CHEBI:60240"/>
    </cofactor>
</comment>
<evidence type="ECO:0000256" key="2">
    <source>
        <dbReference type="RuleBase" id="RU367113"/>
    </source>
</evidence>
<evidence type="ECO:0000256" key="1">
    <source>
        <dbReference type="ARBA" id="ARBA00006562"/>
    </source>
</evidence>
<comment type="subcellular location">
    <subcellularLocation>
        <location evidence="2">Nucleus</location>
    </subcellularLocation>
</comment>
<organism evidence="4 5">
    <name type="scientific">Microctonus aethiopoides</name>
    <dbReference type="NCBI Taxonomy" id="144406"/>
    <lineage>
        <taxon>Eukaryota</taxon>
        <taxon>Metazoa</taxon>
        <taxon>Ecdysozoa</taxon>
        <taxon>Arthropoda</taxon>
        <taxon>Hexapoda</taxon>
        <taxon>Insecta</taxon>
        <taxon>Pterygota</taxon>
        <taxon>Neoptera</taxon>
        <taxon>Endopterygota</taxon>
        <taxon>Hymenoptera</taxon>
        <taxon>Apocrita</taxon>
        <taxon>Ichneumonoidea</taxon>
        <taxon>Braconidae</taxon>
        <taxon>Euphorinae</taxon>
        <taxon>Microctonus</taxon>
    </lineage>
</organism>
<keyword evidence="2" id="KW-0539">Nucleus</keyword>
<keyword evidence="5" id="KW-1185">Reference proteome</keyword>
<dbReference type="GO" id="GO:0000956">
    <property type="term" value="P:nuclear-transcribed mRNA catabolic process"/>
    <property type="evidence" value="ECO:0007669"/>
    <property type="project" value="TreeGrafter"/>
</dbReference>
<evidence type="ECO:0000313" key="4">
    <source>
        <dbReference type="EMBL" id="KAK0173638.1"/>
    </source>
</evidence>
<reference evidence="4" key="2">
    <citation type="submission" date="2023-03" db="EMBL/GenBank/DDBJ databases">
        <authorList>
            <person name="Inwood S.N."/>
            <person name="Skelly J.G."/>
            <person name="Guhlin J."/>
            <person name="Harrop T.W.R."/>
            <person name="Goldson S.G."/>
            <person name="Dearden P.K."/>
        </authorList>
    </citation>
    <scope>NUCLEOTIDE SEQUENCE</scope>
    <source>
        <strain evidence="4">Irish</strain>
        <tissue evidence="4">Whole body</tissue>
    </source>
</reference>
<dbReference type="PANTHER" id="PTHR12395">
    <property type="entry name" value="DOM-3 RELATED"/>
    <property type="match status" value="1"/>
</dbReference>
<dbReference type="GO" id="GO:0004518">
    <property type="term" value="F:nuclease activity"/>
    <property type="evidence" value="ECO:0007669"/>
    <property type="project" value="UniProtKB-KW"/>
</dbReference>
<dbReference type="AlphaFoldDB" id="A0AA39FQ82"/>
<keyword evidence="2" id="KW-0540">Nuclease</keyword>
<dbReference type="GO" id="GO:0005634">
    <property type="term" value="C:nucleus"/>
    <property type="evidence" value="ECO:0007669"/>
    <property type="project" value="UniProtKB-SubCell"/>
</dbReference>
<comment type="caution">
    <text evidence="4">The sequence shown here is derived from an EMBL/GenBank/DDBJ whole genome shotgun (WGS) entry which is preliminary data.</text>
</comment>